<dbReference type="KEGG" id="mpl:Mpal_0266"/>
<dbReference type="SMART" id="SM00086">
    <property type="entry name" value="PAC"/>
    <property type="match status" value="2"/>
</dbReference>
<dbReference type="Pfam" id="PF00989">
    <property type="entry name" value="PAS"/>
    <property type="match status" value="1"/>
</dbReference>
<dbReference type="InterPro" id="IPR004358">
    <property type="entry name" value="Sig_transdc_His_kin-like_C"/>
</dbReference>
<evidence type="ECO:0000256" key="2">
    <source>
        <dbReference type="ARBA" id="ARBA00012438"/>
    </source>
</evidence>
<dbReference type="SUPFAM" id="SSF55785">
    <property type="entry name" value="PYP-like sensor domain (PAS domain)"/>
    <property type="match status" value="3"/>
</dbReference>
<dbReference type="Pfam" id="PF02518">
    <property type="entry name" value="HATPase_c"/>
    <property type="match status" value="1"/>
</dbReference>
<dbReference type="InterPro" id="IPR001610">
    <property type="entry name" value="PAC"/>
</dbReference>
<dbReference type="SMART" id="SM00387">
    <property type="entry name" value="HATPase_c"/>
    <property type="match status" value="1"/>
</dbReference>
<evidence type="ECO:0000256" key="4">
    <source>
        <dbReference type="ARBA" id="ARBA00022679"/>
    </source>
</evidence>
<dbReference type="RefSeq" id="WP_012616969.1">
    <property type="nucleotide sequence ID" value="NC_011832.1"/>
</dbReference>
<dbReference type="InterPro" id="IPR003594">
    <property type="entry name" value="HATPase_dom"/>
</dbReference>
<dbReference type="InterPro" id="IPR013767">
    <property type="entry name" value="PAS_fold"/>
</dbReference>
<dbReference type="SUPFAM" id="SSF47384">
    <property type="entry name" value="Homodimeric domain of signal transducing histidine kinase"/>
    <property type="match status" value="1"/>
</dbReference>
<feature type="domain" description="Response regulatory" evidence="9">
    <location>
        <begin position="3"/>
        <end position="118"/>
    </location>
</feature>
<keyword evidence="13" id="KW-1185">Reference proteome</keyword>
<dbReference type="PROSITE" id="PS50110">
    <property type="entry name" value="RESPONSE_REGULATORY"/>
    <property type="match status" value="1"/>
</dbReference>
<keyword evidence="3" id="KW-0597">Phosphoprotein</keyword>
<dbReference type="OrthoDB" id="8127at2157"/>
<protein>
    <recommendedName>
        <fullName evidence="2">histidine kinase</fullName>
        <ecNumber evidence="2">2.7.13.3</ecNumber>
    </recommendedName>
</protein>
<keyword evidence="4" id="KW-0808">Transferase</keyword>
<dbReference type="InterPro" id="IPR000014">
    <property type="entry name" value="PAS"/>
</dbReference>
<dbReference type="SMART" id="SM00091">
    <property type="entry name" value="PAS"/>
    <property type="match status" value="3"/>
</dbReference>
<dbReference type="InterPro" id="IPR011006">
    <property type="entry name" value="CheY-like_superfamily"/>
</dbReference>
<dbReference type="GeneID" id="25394079"/>
<dbReference type="eggNOG" id="arCOG02385">
    <property type="taxonomic scope" value="Archaea"/>
</dbReference>
<dbReference type="CDD" id="cd00156">
    <property type="entry name" value="REC"/>
    <property type="match status" value="1"/>
</dbReference>
<feature type="domain" description="PAC" evidence="11">
    <location>
        <begin position="327"/>
        <end position="379"/>
    </location>
</feature>
<dbReference type="PROSITE" id="PS50113">
    <property type="entry name" value="PAC"/>
    <property type="match status" value="2"/>
</dbReference>
<dbReference type="InterPro" id="IPR035965">
    <property type="entry name" value="PAS-like_dom_sf"/>
</dbReference>
<dbReference type="AlphaFoldDB" id="B8GJ77"/>
<keyword evidence="5 12" id="KW-0418">Kinase</keyword>
<dbReference type="Gene3D" id="3.30.565.10">
    <property type="entry name" value="Histidine kinase-like ATPase, C-terminal domain"/>
    <property type="match status" value="1"/>
</dbReference>
<keyword evidence="7" id="KW-0175">Coiled coil</keyword>
<dbReference type="PANTHER" id="PTHR43304:SF1">
    <property type="entry name" value="PAC DOMAIN-CONTAINING PROTEIN"/>
    <property type="match status" value="1"/>
</dbReference>
<feature type="domain" description="PAS" evidence="10">
    <location>
        <begin position="380"/>
        <end position="450"/>
    </location>
</feature>
<dbReference type="EC" id="2.7.13.3" evidence="2"/>
<dbReference type="eggNOG" id="arCOG02327">
    <property type="taxonomic scope" value="Archaea"/>
</dbReference>
<dbReference type="Gene3D" id="3.30.450.20">
    <property type="entry name" value="PAS domain"/>
    <property type="match status" value="3"/>
</dbReference>
<feature type="domain" description="PAS" evidence="10">
    <location>
        <begin position="252"/>
        <end position="294"/>
    </location>
</feature>
<dbReference type="NCBIfam" id="TIGR00229">
    <property type="entry name" value="sensory_box"/>
    <property type="match status" value="3"/>
</dbReference>
<gene>
    <name evidence="12" type="ordered locus">Mpal_0266</name>
</gene>
<dbReference type="eggNOG" id="arCOG06192">
    <property type="taxonomic scope" value="Archaea"/>
</dbReference>
<accession>B8GJ77</accession>
<evidence type="ECO:0000259" key="11">
    <source>
        <dbReference type="PROSITE" id="PS50113"/>
    </source>
</evidence>
<feature type="coiled-coil region" evidence="7">
    <location>
        <begin position="497"/>
        <end position="531"/>
    </location>
</feature>
<comment type="caution">
    <text evidence="6">Lacks conserved residue(s) required for the propagation of feature annotation.</text>
</comment>
<dbReference type="InterPro" id="IPR036097">
    <property type="entry name" value="HisK_dim/P_sf"/>
</dbReference>
<evidence type="ECO:0000256" key="1">
    <source>
        <dbReference type="ARBA" id="ARBA00000085"/>
    </source>
</evidence>
<evidence type="ECO:0000256" key="6">
    <source>
        <dbReference type="PROSITE-ProRule" id="PRU00169"/>
    </source>
</evidence>
<sequence>MITVLLLDDDHDFFASIRQHLARVCDITVHFVTSTGEALRVIHQKVPDVIVARYWKTSQEGPALIRELWKKYPAIPVVIITDGSENEENIIAQHPLIALCLERPIKPNARFLLELAETIRIAVMRCTEHQEPGYEQNLLAQIMETSTAGILVVDQNGIVTFENRAAKEILGSESTGAGQGAGSLAGFPFAEVIASGSPIRDQHYTIGEGEQERVFRINGAPLQTGPEGRQQMVMVVEDVTETVQLEEALIRSEDRYRLIADNMEDLVWMMRPDHSNLFISPSMERALGYSFEELQAVPLREHLTWESQILIDRAVFEKPEERGAASRTFDLEFQRKDDTTIRAEVQLTVIRDEEGHPSGILGVGRDVTARRRAELALRESEERFRLLAENSSDMIARHALDGTFWYVSPACTTLLGYIPEQMIGRSSLAFIHPDDISIVQQAYLDILSVPDVLRISYRYRRIDGTYIWFETTCRAIRDPVSDAPIEIYTSSRDVTDRKRLEEAITGQTEELKQYSAALAQANQKLNLLNSVTRHDIQNQLTVISGYFEIMQTEITDPVLLGYLHRQQHAAELINHQIEFTKAYQNLGAEAPTWRNATEVLSAAIVSLDLEGIDAYVDLQGLEIFADPMLEKVFYNLLENGIRHGETITSIRFWYEEVGEEVVLVYLDDGVGIPLTQKEQIFKRGFGSNTGLGLFLIREILSITRIHIRETGKEGEGARFEITIPAGGYRIKKENQR</sequence>
<dbReference type="InterPro" id="IPR013655">
    <property type="entry name" value="PAS_fold_3"/>
</dbReference>
<evidence type="ECO:0000259" key="9">
    <source>
        <dbReference type="PROSITE" id="PS50110"/>
    </source>
</evidence>
<reference evidence="12 13" key="1">
    <citation type="journal article" date="2015" name="Genome Announc.">
        <title>Complete Genome Sequence of Methanosphaerula palustris E1-9CT, a Hydrogenotrophic Methanogen Isolated from a Minerotrophic Fen Peatland.</title>
        <authorList>
            <person name="Cadillo-Quiroz H."/>
            <person name="Browne P."/>
            <person name="Kyrpides N."/>
            <person name="Woyke T."/>
            <person name="Goodwin L."/>
            <person name="Detter C."/>
            <person name="Yavitt J.B."/>
            <person name="Zinder S.H."/>
        </authorList>
    </citation>
    <scope>NUCLEOTIDE SEQUENCE [LARGE SCALE GENOMIC DNA]</scope>
    <source>
        <strain evidence="13">ATCC BAA-1556 / DSM 19958 / E1-9c</strain>
    </source>
</reference>
<dbReference type="STRING" id="521011.Mpal_0266"/>
<proteinExistence type="predicted"/>
<evidence type="ECO:0000256" key="5">
    <source>
        <dbReference type="ARBA" id="ARBA00022777"/>
    </source>
</evidence>
<dbReference type="PROSITE" id="PS50109">
    <property type="entry name" value="HIS_KIN"/>
    <property type="match status" value="1"/>
</dbReference>
<comment type="catalytic activity">
    <reaction evidence="1">
        <text>ATP + protein L-histidine = ADP + protein N-phospho-L-histidine.</text>
        <dbReference type="EC" id="2.7.13.3"/>
    </reaction>
</comment>
<dbReference type="HOGENOM" id="CLU_000445_114_58_2"/>
<dbReference type="PANTHER" id="PTHR43304">
    <property type="entry name" value="PHYTOCHROME-LIKE PROTEIN CPH1"/>
    <property type="match status" value="1"/>
</dbReference>
<dbReference type="InterPro" id="IPR000700">
    <property type="entry name" value="PAS-assoc_C"/>
</dbReference>
<dbReference type="PRINTS" id="PR00344">
    <property type="entry name" value="BCTRLSENSOR"/>
</dbReference>
<dbReference type="GO" id="GO:0006355">
    <property type="term" value="P:regulation of DNA-templated transcription"/>
    <property type="evidence" value="ECO:0007669"/>
    <property type="project" value="InterPro"/>
</dbReference>
<evidence type="ECO:0000313" key="13">
    <source>
        <dbReference type="Proteomes" id="UP000002457"/>
    </source>
</evidence>
<evidence type="ECO:0000256" key="7">
    <source>
        <dbReference type="SAM" id="Coils"/>
    </source>
</evidence>
<dbReference type="Pfam" id="PF13188">
    <property type="entry name" value="PAS_8"/>
    <property type="match status" value="1"/>
</dbReference>
<dbReference type="InterPro" id="IPR001789">
    <property type="entry name" value="Sig_transdc_resp-reg_receiver"/>
</dbReference>
<feature type="domain" description="Histidine kinase" evidence="8">
    <location>
        <begin position="531"/>
        <end position="727"/>
    </location>
</feature>
<evidence type="ECO:0000256" key="3">
    <source>
        <dbReference type="ARBA" id="ARBA00022553"/>
    </source>
</evidence>
<name>B8GJ77_METPE</name>
<dbReference type="Gene3D" id="3.40.50.2300">
    <property type="match status" value="1"/>
</dbReference>
<dbReference type="InterPro" id="IPR005467">
    <property type="entry name" value="His_kinase_dom"/>
</dbReference>
<dbReference type="SUPFAM" id="SSF55874">
    <property type="entry name" value="ATPase domain of HSP90 chaperone/DNA topoisomerase II/histidine kinase"/>
    <property type="match status" value="1"/>
</dbReference>
<dbReference type="CDD" id="cd00130">
    <property type="entry name" value="PAS"/>
    <property type="match status" value="2"/>
</dbReference>
<dbReference type="InterPro" id="IPR052162">
    <property type="entry name" value="Sensor_kinase/Photoreceptor"/>
</dbReference>
<feature type="domain" description="PAS" evidence="10">
    <location>
        <begin position="135"/>
        <end position="171"/>
    </location>
</feature>
<dbReference type="SUPFAM" id="SSF52172">
    <property type="entry name" value="CheY-like"/>
    <property type="match status" value="1"/>
</dbReference>
<evidence type="ECO:0000259" key="8">
    <source>
        <dbReference type="PROSITE" id="PS50109"/>
    </source>
</evidence>
<dbReference type="Gene3D" id="1.10.287.130">
    <property type="match status" value="1"/>
</dbReference>
<dbReference type="CDD" id="cd00075">
    <property type="entry name" value="HATPase"/>
    <property type="match status" value="1"/>
</dbReference>
<organism evidence="12 13">
    <name type="scientific">Methanosphaerula palustris (strain ATCC BAA-1556 / DSM 19958 / E1-9c)</name>
    <dbReference type="NCBI Taxonomy" id="521011"/>
    <lineage>
        <taxon>Archaea</taxon>
        <taxon>Methanobacteriati</taxon>
        <taxon>Methanobacteriota</taxon>
        <taxon>Stenosarchaea group</taxon>
        <taxon>Methanomicrobia</taxon>
        <taxon>Methanomicrobiales</taxon>
        <taxon>Methanoregulaceae</taxon>
        <taxon>Methanosphaerula</taxon>
    </lineage>
</organism>
<dbReference type="Proteomes" id="UP000002457">
    <property type="component" value="Chromosome"/>
</dbReference>
<feature type="domain" description="PAC" evidence="11">
    <location>
        <begin position="453"/>
        <end position="506"/>
    </location>
</feature>
<dbReference type="InterPro" id="IPR036890">
    <property type="entry name" value="HATPase_C_sf"/>
</dbReference>
<dbReference type="PROSITE" id="PS50112">
    <property type="entry name" value="PAS"/>
    <property type="match status" value="3"/>
</dbReference>
<dbReference type="EMBL" id="CP001338">
    <property type="protein sequence ID" value="ACL15650.1"/>
    <property type="molecule type" value="Genomic_DNA"/>
</dbReference>
<dbReference type="GO" id="GO:0000155">
    <property type="term" value="F:phosphorelay sensor kinase activity"/>
    <property type="evidence" value="ECO:0007669"/>
    <property type="project" value="InterPro"/>
</dbReference>
<evidence type="ECO:0000313" key="12">
    <source>
        <dbReference type="EMBL" id="ACL15650.1"/>
    </source>
</evidence>
<dbReference type="Pfam" id="PF08447">
    <property type="entry name" value="PAS_3"/>
    <property type="match status" value="1"/>
</dbReference>
<evidence type="ECO:0000259" key="10">
    <source>
        <dbReference type="PROSITE" id="PS50112"/>
    </source>
</evidence>